<evidence type="ECO:0000256" key="2">
    <source>
        <dbReference type="SAM" id="SignalP"/>
    </source>
</evidence>
<name>A0ABS8JHC3_9GAMM</name>
<evidence type="ECO:0000313" key="4">
    <source>
        <dbReference type="Proteomes" id="UP001165293"/>
    </source>
</evidence>
<dbReference type="Pfam" id="PF11191">
    <property type="entry name" value="DUF2782"/>
    <property type="match status" value="1"/>
</dbReference>
<feature type="signal peptide" evidence="2">
    <location>
        <begin position="1"/>
        <end position="20"/>
    </location>
</feature>
<dbReference type="RefSeq" id="WP_230526543.1">
    <property type="nucleotide sequence ID" value="NZ_JAJGAK010000001.1"/>
</dbReference>
<dbReference type="Gene3D" id="2.20.130.30">
    <property type="entry name" value="Protein of unknown function DUF2782"/>
    <property type="match status" value="1"/>
</dbReference>
<feature type="chain" id="PRO_5046077543" evidence="2">
    <location>
        <begin position="21"/>
        <end position="105"/>
    </location>
</feature>
<accession>A0ABS8JHC3</accession>
<evidence type="ECO:0000313" key="3">
    <source>
        <dbReference type="EMBL" id="MCC8362974.1"/>
    </source>
</evidence>
<sequence length="105" mass="11094">MTQVSLVRALAAAAFTALLAAGCATTADDPSQPPPIPEGAQQATRTHANGDVITEYRVGGSLAMVRVVPKNGPTYYVTDTDGDGHVDRNSDGTRNVPVYFKLYGW</sequence>
<dbReference type="EMBL" id="JAJGAK010000001">
    <property type="protein sequence ID" value="MCC8362974.1"/>
    <property type="molecule type" value="Genomic_DNA"/>
</dbReference>
<evidence type="ECO:0000256" key="1">
    <source>
        <dbReference type="SAM" id="MobiDB-lite"/>
    </source>
</evidence>
<feature type="region of interest" description="Disordered" evidence="1">
    <location>
        <begin position="26"/>
        <end position="49"/>
    </location>
</feature>
<comment type="caution">
    <text evidence="3">The sequence shown here is derived from an EMBL/GenBank/DDBJ whole genome shotgun (WGS) entry which is preliminary data.</text>
</comment>
<dbReference type="Proteomes" id="UP001165293">
    <property type="component" value="Unassembled WGS sequence"/>
</dbReference>
<organism evidence="3 4">
    <name type="scientific">Noviluteimonas lactosilytica</name>
    <dbReference type="NCBI Taxonomy" id="2888523"/>
    <lineage>
        <taxon>Bacteria</taxon>
        <taxon>Pseudomonadati</taxon>
        <taxon>Pseudomonadota</taxon>
        <taxon>Gammaproteobacteria</taxon>
        <taxon>Lysobacterales</taxon>
        <taxon>Lysobacteraceae</taxon>
        <taxon>Noviluteimonas</taxon>
    </lineage>
</organism>
<keyword evidence="4" id="KW-1185">Reference proteome</keyword>
<dbReference type="InterPro" id="IPR021357">
    <property type="entry name" value="DUF2782"/>
</dbReference>
<proteinExistence type="predicted"/>
<gene>
    <name evidence="3" type="ORF">LK996_07780</name>
</gene>
<protein>
    <submittedName>
        <fullName evidence="3">DUF2782 domain-containing protein</fullName>
    </submittedName>
</protein>
<keyword evidence="2" id="KW-0732">Signal</keyword>
<reference evidence="3" key="1">
    <citation type="submission" date="2021-10" db="EMBL/GenBank/DDBJ databases">
        <authorList>
            <person name="Lyu M."/>
            <person name="Wang X."/>
            <person name="Meng X."/>
            <person name="Xu K."/>
        </authorList>
    </citation>
    <scope>NUCLEOTIDE SEQUENCE</scope>
    <source>
        <strain evidence="3">A6</strain>
    </source>
</reference>